<dbReference type="EMBL" id="CP009458">
    <property type="protein sequence ID" value="AIR62127.1"/>
    <property type="molecule type" value="Genomic_DNA"/>
</dbReference>
<dbReference type="KEGG" id="cem:LH23_16140"/>
<dbReference type="InterPro" id="IPR021333">
    <property type="entry name" value="DUF2946"/>
</dbReference>
<dbReference type="RefSeq" id="WP_039293084.1">
    <property type="nucleotide sequence ID" value="NZ_CP009458.1"/>
</dbReference>
<evidence type="ECO:0000313" key="2">
    <source>
        <dbReference type="Proteomes" id="UP000029516"/>
    </source>
</evidence>
<dbReference type="AlphaFoldDB" id="A0AAN0VUH8"/>
<protein>
    <recommendedName>
        <fullName evidence="3">DUF2946 domain-containing protein</fullName>
    </recommendedName>
</protein>
<evidence type="ECO:0008006" key="3">
    <source>
        <dbReference type="Google" id="ProtNLM"/>
    </source>
</evidence>
<dbReference type="Pfam" id="PF11162">
    <property type="entry name" value="DUF2946"/>
    <property type="match status" value="1"/>
</dbReference>
<name>A0AAN0VUH8_9ENTR</name>
<organism evidence="1 2">
    <name type="scientific">Cedecea neteri</name>
    <dbReference type="NCBI Taxonomy" id="158822"/>
    <lineage>
        <taxon>Bacteria</taxon>
        <taxon>Pseudomonadati</taxon>
        <taxon>Pseudomonadota</taxon>
        <taxon>Gammaproteobacteria</taxon>
        <taxon>Enterobacterales</taxon>
        <taxon>Enterobacteriaceae</taxon>
        <taxon>Cedecea</taxon>
    </lineage>
</organism>
<reference evidence="1 2" key="1">
    <citation type="submission" date="2014-09" db="EMBL/GenBank/DDBJ databases">
        <authorList>
            <person name="Chan K.-G."/>
        </authorList>
    </citation>
    <scope>NUCLEOTIDE SEQUENCE [LARGE SCALE GENOMIC DNA]</scope>
    <source>
        <strain evidence="1 2">M006</strain>
    </source>
</reference>
<proteinExistence type="predicted"/>
<sequence>MAENRFHRGRSRVIAAGLALFALALIVVAPLVSISLQKSPMAMMPGMMHHPMMEMDEHHSGHKPVLMPIDHAEACGYCVLLSHMPGIQPELITPLHTLFLLQGFQPSSPLLEIRHFFAWLYPHPRAPPA</sequence>
<evidence type="ECO:0000313" key="1">
    <source>
        <dbReference type="EMBL" id="AIR62127.1"/>
    </source>
</evidence>
<gene>
    <name evidence="1" type="ORF">LH23_16140</name>
</gene>
<dbReference type="Proteomes" id="UP000029516">
    <property type="component" value="Chromosome"/>
</dbReference>
<accession>A0AAN0VUH8</accession>